<dbReference type="PANTHER" id="PTHR37298:SF1">
    <property type="entry name" value="UPF0111 PROTEIN YKAA"/>
    <property type="match status" value="1"/>
</dbReference>
<name>A0A9D9E7M4_9SPIR</name>
<gene>
    <name evidence="2" type="ORF">IAC42_01330</name>
</gene>
<dbReference type="Proteomes" id="UP000823633">
    <property type="component" value="Unassembled WGS sequence"/>
</dbReference>
<dbReference type="Gene3D" id="1.20.58.220">
    <property type="entry name" value="Phosphate transport system protein phou homolog 2, domain 2"/>
    <property type="match status" value="1"/>
</dbReference>
<dbReference type="InterPro" id="IPR052912">
    <property type="entry name" value="UPF0111_domain"/>
</dbReference>
<sequence length="206" mass="24191">MKRQDSFYFDNFIECTHYSLKAAELLMEVIENFDADSIQSRLDEMHHIEHSADTKKHEMLAVLMKAFMTPIDREDILLLSNCLDEVTDKIEDVLVRMYCNNIHVILPLAVDLSKVVVDSCKEMVKLLEEFRTFKKSKDIHASIVRINTLEEDADRLFIQAMRRLHEEESDPINMIKWREILIYLEKCTDATEHVADVIERVIMTNT</sequence>
<organism evidence="2 3">
    <name type="scientific">Candidatus Aphodenecus pullistercoris</name>
    <dbReference type="NCBI Taxonomy" id="2840669"/>
    <lineage>
        <taxon>Bacteria</taxon>
        <taxon>Pseudomonadati</taxon>
        <taxon>Spirochaetota</taxon>
        <taxon>Spirochaetia</taxon>
        <taxon>Spirochaetales</taxon>
        <taxon>Candidatus Aphodenecus</taxon>
    </lineage>
</organism>
<dbReference type="AlphaFoldDB" id="A0A9D9E7M4"/>
<reference evidence="2" key="1">
    <citation type="submission" date="2020-10" db="EMBL/GenBank/DDBJ databases">
        <authorList>
            <person name="Gilroy R."/>
        </authorList>
    </citation>
    <scope>NUCLEOTIDE SEQUENCE</scope>
    <source>
        <strain evidence="2">11167</strain>
    </source>
</reference>
<proteinExistence type="inferred from homology"/>
<accession>A0A9D9E7M4</accession>
<comment type="similarity">
    <text evidence="1">Belongs to the UPF0111 family.</text>
</comment>
<reference evidence="2" key="2">
    <citation type="journal article" date="2021" name="PeerJ">
        <title>Extensive microbial diversity within the chicken gut microbiome revealed by metagenomics and culture.</title>
        <authorList>
            <person name="Gilroy R."/>
            <person name="Ravi A."/>
            <person name="Getino M."/>
            <person name="Pursley I."/>
            <person name="Horton D.L."/>
            <person name="Alikhan N.F."/>
            <person name="Baker D."/>
            <person name="Gharbi K."/>
            <person name="Hall N."/>
            <person name="Watson M."/>
            <person name="Adriaenssens E.M."/>
            <person name="Foster-Nyarko E."/>
            <person name="Jarju S."/>
            <person name="Secka A."/>
            <person name="Antonio M."/>
            <person name="Oren A."/>
            <person name="Chaudhuri R.R."/>
            <person name="La Ragione R."/>
            <person name="Hildebrand F."/>
            <person name="Pallen M.J."/>
        </authorList>
    </citation>
    <scope>NUCLEOTIDE SEQUENCE</scope>
    <source>
        <strain evidence="2">11167</strain>
    </source>
</reference>
<comment type="caution">
    <text evidence="2">The sequence shown here is derived from an EMBL/GenBank/DDBJ whole genome shotgun (WGS) entry which is preliminary data.</text>
</comment>
<protein>
    <submittedName>
        <fullName evidence="2">DUF47 family protein</fullName>
    </submittedName>
</protein>
<dbReference type="PANTHER" id="PTHR37298">
    <property type="entry name" value="UPF0111 PROTEIN YKAA"/>
    <property type="match status" value="1"/>
</dbReference>
<evidence type="ECO:0000256" key="1">
    <source>
        <dbReference type="ARBA" id="ARBA00008591"/>
    </source>
</evidence>
<dbReference type="InterPro" id="IPR038078">
    <property type="entry name" value="PhoU-like_sf"/>
</dbReference>
<dbReference type="EMBL" id="JADIMU010000010">
    <property type="protein sequence ID" value="MBO8442393.1"/>
    <property type="molecule type" value="Genomic_DNA"/>
</dbReference>
<evidence type="ECO:0000313" key="3">
    <source>
        <dbReference type="Proteomes" id="UP000823633"/>
    </source>
</evidence>
<dbReference type="Pfam" id="PF01865">
    <property type="entry name" value="PhoU_div"/>
    <property type="match status" value="1"/>
</dbReference>
<dbReference type="InterPro" id="IPR018445">
    <property type="entry name" value="Put_Phosphate_transp_reg"/>
</dbReference>
<evidence type="ECO:0000313" key="2">
    <source>
        <dbReference type="EMBL" id="MBO8442393.1"/>
    </source>
</evidence>